<dbReference type="InterPro" id="IPR036259">
    <property type="entry name" value="MFS_trans_sf"/>
</dbReference>
<dbReference type="PRINTS" id="PR01036">
    <property type="entry name" value="TCRTETB"/>
</dbReference>
<gene>
    <name evidence="8" type="ORF">SLS56_008112</name>
</gene>
<accession>A0ABR3SLJ8</accession>
<dbReference type="InterPro" id="IPR020846">
    <property type="entry name" value="MFS_dom"/>
</dbReference>
<evidence type="ECO:0000256" key="4">
    <source>
        <dbReference type="ARBA" id="ARBA00023136"/>
    </source>
</evidence>
<dbReference type="PANTHER" id="PTHR23501">
    <property type="entry name" value="MAJOR FACILITATOR SUPERFAMILY"/>
    <property type="match status" value="1"/>
</dbReference>
<dbReference type="SUPFAM" id="SSF103473">
    <property type="entry name" value="MFS general substrate transporter"/>
    <property type="match status" value="1"/>
</dbReference>
<evidence type="ECO:0000256" key="5">
    <source>
        <dbReference type="SAM" id="MobiDB-lite"/>
    </source>
</evidence>
<reference evidence="8 9" key="1">
    <citation type="submission" date="2024-02" db="EMBL/GenBank/DDBJ databases">
        <title>De novo assembly and annotation of 12 fungi associated with fruit tree decline syndrome in Ontario, Canada.</title>
        <authorList>
            <person name="Sulman M."/>
            <person name="Ellouze W."/>
            <person name="Ilyukhin E."/>
        </authorList>
    </citation>
    <scope>NUCLEOTIDE SEQUENCE [LARGE SCALE GENOMIC DNA]</scope>
    <source>
        <strain evidence="8 9">M1-105</strain>
    </source>
</reference>
<evidence type="ECO:0000313" key="8">
    <source>
        <dbReference type="EMBL" id="KAL1623917.1"/>
    </source>
</evidence>
<organism evidence="8 9">
    <name type="scientific">Neofusicoccum ribis</name>
    <dbReference type="NCBI Taxonomy" id="45134"/>
    <lineage>
        <taxon>Eukaryota</taxon>
        <taxon>Fungi</taxon>
        <taxon>Dikarya</taxon>
        <taxon>Ascomycota</taxon>
        <taxon>Pezizomycotina</taxon>
        <taxon>Dothideomycetes</taxon>
        <taxon>Dothideomycetes incertae sedis</taxon>
        <taxon>Botryosphaeriales</taxon>
        <taxon>Botryosphaeriaceae</taxon>
        <taxon>Neofusicoccum</taxon>
    </lineage>
</organism>
<dbReference type="InterPro" id="IPR011701">
    <property type="entry name" value="MFS"/>
</dbReference>
<evidence type="ECO:0000256" key="2">
    <source>
        <dbReference type="ARBA" id="ARBA00022692"/>
    </source>
</evidence>
<feature type="transmembrane region" description="Helical" evidence="6">
    <location>
        <begin position="143"/>
        <end position="167"/>
    </location>
</feature>
<keyword evidence="3 6" id="KW-1133">Transmembrane helix</keyword>
<proteinExistence type="predicted"/>
<feature type="compositionally biased region" description="Basic and acidic residues" evidence="5">
    <location>
        <begin position="1"/>
        <end position="13"/>
    </location>
</feature>
<evidence type="ECO:0000256" key="3">
    <source>
        <dbReference type="ARBA" id="ARBA00022989"/>
    </source>
</evidence>
<dbReference type="Pfam" id="PF07690">
    <property type="entry name" value="MFS_1"/>
    <property type="match status" value="1"/>
</dbReference>
<feature type="domain" description="Major facilitator superfamily (MFS) profile" evidence="7">
    <location>
        <begin position="53"/>
        <end position="206"/>
    </location>
</feature>
<keyword evidence="4 6" id="KW-0472">Membrane</keyword>
<feature type="transmembrane region" description="Helical" evidence="6">
    <location>
        <begin position="117"/>
        <end position="137"/>
    </location>
</feature>
<evidence type="ECO:0000259" key="7">
    <source>
        <dbReference type="PROSITE" id="PS50850"/>
    </source>
</evidence>
<name>A0ABR3SLJ8_9PEZI</name>
<sequence>MSRHGEDNGRAIELRSNGAEGDDARVDAAKSASSTDEAEDESQYPGTLVTALLTFGLCLAAFATALDNTIIATAIPKITSVFDSLDDVGWYGSAYLLTTTALQPTFGKIYTFFNVKWTYLSALIIFEVGSVICAASKTSVIFIVGRAIAGIGGAALFSGGMTMVALVTPIRRRAMYNSILTSMFGIASVVGPLLGGAFTDRLSWRW</sequence>
<feature type="transmembrane region" description="Helical" evidence="6">
    <location>
        <begin position="44"/>
        <end position="66"/>
    </location>
</feature>
<dbReference type="Proteomes" id="UP001521116">
    <property type="component" value="Unassembled WGS sequence"/>
</dbReference>
<evidence type="ECO:0000256" key="1">
    <source>
        <dbReference type="ARBA" id="ARBA00004141"/>
    </source>
</evidence>
<protein>
    <recommendedName>
        <fullName evidence="7">Major facilitator superfamily (MFS) profile domain-containing protein</fullName>
    </recommendedName>
</protein>
<dbReference type="Gene3D" id="1.20.1250.20">
    <property type="entry name" value="MFS general substrate transporter like domains"/>
    <property type="match status" value="1"/>
</dbReference>
<feature type="region of interest" description="Disordered" evidence="5">
    <location>
        <begin position="1"/>
        <end position="42"/>
    </location>
</feature>
<evidence type="ECO:0000256" key="6">
    <source>
        <dbReference type="SAM" id="Phobius"/>
    </source>
</evidence>
<dbReference type="PANTHER" id="PTHR23501:SF198">
    <property type="entry name" value="AZOLE RESISTANCE PROTEIN 1-RELATED"/>
    <property type="match status" value="1"/>
</dbReference>
<dbReference type="EMBL" id="JAJVDC020000114">
    <property type="protein sequence ID" value="KAL1623917.1"/>
    <property type="molecule type" value="Genomic_DNA"/>
</dbReference>
<keyword evidence="2 6" id="KW-0812">Transmembrane</keyword>
<dbReference type="PROSITE" id="PS50850">
    <property type="entry name" value="MFS"/>
    <property type="match status" value="1"/>
</dbReference>
<evidence type="ECO:0000313" key="9">
    <source>
        <dbReference type="Proteomes" id="UP001521116"/>
    </source>
</evidence>
<comment type="caution">
    <text evidence="8">The sequence shown here is derived from an EMBL/GenBank/DDBJ whole genome shotgun (WGS) entry which is preliminary data.</text>
</comment>
<feature type="transmembrane region" description="Helical" evidence="6">
    <location>
        <begin position="179"/>
        <end position="198"/>
    </location>
</feature>
<comment type="subcellular location">
    <subcellularLocation>
        <location evidence="1">Membrane</location>
        <topology evidence="1">Multi-pass membrane protein</topology>
    </subcellularLocation>
</comment>
<keyword evidence="9" id="KW-1185">Reference proteome</keyword>